<dbReference type="RefSeq" id="WP_207045729.1">
    <property type="nucleotide sequence ID" value="NZ_JAFLNC010000003.1"/>
</dbReference>
<evidence type="ECO:0000256" key="3">
    <source>
        <dbReference type="SAM" id="Coils"/>
    </source>
</evidence>
<reference evidence="5 6" key="1">
    <citation type="submission" date="2021-03" db="EMBL/GenBank/DDBJ databases">
        <title>Sneathiella sp. CAU 1612 isolated from Kang Won-do.</title>
        <authorList>
            <person name="Kim W."/>
        </authorList>
    </citation>
    <scope>NUCLEOTIDE SEQUENCE [LARGE SCALE GENOMIC DNA]</scope>
    <source>
        <strain evidence="5 6">CAU 1612</strain>
    </source>
</reference>
<dbReference type="InterPro" id="IPR024930">
    <property type="entry name" value="Skp_dom_sf"/>
</dbReference>
<dbReference type="InterPro" id="IPR005632">
    <property type="entry name" value="Chaperone_Skp"/>
</dbReference>
<dbReference type="Pfam" id="PF03938">
    <property type="entry name" value="OmpH"/>
    <property type="match status" value="1"/>
</dbReference>
<dbReference type="SMART" id="SM00935">
    <property type="entry name" value="OmpH"/>
    <property type="match status" value="1"/>
</dbReference>
<sequence>MTKIIRAFAIGLVFSAVALTQNLQGPTLAYAQAKIPEAVVAIVDINQILQASEPSKKAEENVKALLKARVDELNKRGDALLAEKEALDKQRAILSPDAYQKKLSELNVQRQNLQREFQVINGKMNEVLVGIRLRFREIIVRIAADVSKEKGVNLGIDRAKTVFFNPGMDITEEVLKRFNKADPKVDIKLDDAAQGAAPAKKN</sequence>
<keyword evidence="2 4" id="KW-0732">Signal</keyword>
<feature type="chain" id="PRO_5045913322" evidence="4">
    <location>
        <begin position="19"/>
        <end position="202"/>
    </location>
</feature>
<evidence type="ECO:0000256" key="2">
    <source>
        <dbReference type="ARBA" id="ARBA00022729"/>
    </source>
</evidence>
<protein>
    <submittedName>
        <fullName evidence="5">OmpH family outer membrane protein</fullName>
    </submittedName>
</protein>
<proteinExistence type="inferred from homology"/>
<feature type="signal peptide" evidence="4">
    <location>
        <begin position="1"/>
        <end position="18"/>
    </location>
</feature>
<dbReference type="Proteomes" id="UP000664761">
    <property type="component" value="Unassembled WGS sequence"/>
</dbReference>
<comment type="caution">
    <text evidence="5">The sequence shown here is derived from an EMBL/GenBank/DDBJ whole genome shotgun (WGS) entry which is preliminary data.</text>
</comment>
<dbReference type="EMBL" id="JAFLNC010000003">
    <property type="protein sequence ID" value="MBO0334201.1"/>
    <property type="molecule type" value="Genomic_DNA"/>
</dbReference>
<evidence type="ECO:0000313" key="5">
    <source>
        <dbReference type="EMBL" id="MBO0334201.1"/>
    </source>
</evidence>
<gene>
    <name evidence="5" type="ORF">J0X12_11270</name>
</gene>
<organism evidence="5 6">
    <name type="scientific">Sneathiella sedimenti</name>
    <dbReference type="NCBI Taxonomy" id="2816034"/>
    <lineage>
        <taxon>Bacteria</taxon>
        <taxon>Pseudomonadati</taxon>
        <taxon>Pseudomonadota</taxon>
        <taxon>Alphaproteobacteria</taxon>
        <taxon>Sneathiellales</taxon>
        <taxon>Sneathiellaceae</taxon>
        <taxon>Sneathiella</taxon>
    </lineage>
</organism>
<dbReference type="SUPFAM" id="SSF111384">
    <property type="entry name" value="OmpH-like"/>
    <property type="match status" value="1"/>
</dbReference>
<dbReference type="Gene3D" id="3.30.910.20">
    <property type="entry name" value="Skp domain"/>
    <property type="match status" value="1"/>
</dbReference>
<feature type="coiled-coil region" evidence="3">
    <location>
        <begin position="56"/>
        <end position="123"/>
    </location>
</feature>
<evidence type="ECO:0000256" key="1">
    <source>
        <dbReference type="ARBA" id="ARBA00009091"/>
    </source>
</evidence>
<evidence type="ECO:0000313" key="6">
    <source>
        <dbReference type="Proteomes" id="UP000664761"/>
    </source>
</evidence>
<evidence type="ECO:0000256" key="4">
    <source>
        <dbReference type="SAM" id="SignalP"/>
    </source>
</evidence>
<name>A0ABS3F6T8_9PROT</name>
<comment type="similarity">
    <text evidence="1">Belongs to the Skp family.</text>
</comment>
<accession>A0ABS3F6T8</accession>
<keyword evidence="3" id="KW-0175">Coiled coil</keyword>
<dbReference type="PANTHER" id="PTHR35089:SF1">
    <property type="entry name" value="CHAPERONE PROTEIN SKP"/>
    <property type="match status" value="1"/>
</dbReference>
<keyword evidence="6" id="KW-1185">Reference proteome</keyword>
<dbReference type="PANTHER" id="PTHR35089">
    <property type="entry name" value="CHAPERONE PROTEIN SKP"/>
    <property type="match status" value="1"/>
</dbReference>